<name>A0A0P5ESR1_9CRUS</name>
<evidence type="ECO:0000313" key="2">
    <source>
        <dbReference type="EMBL" id="KZS13877.1"/>
    </source>
</evidence>
<dbReference type="Proteomes" id="UP000076858">
    <property type="component" value="Unassembled WGS sequence"/>
</dbReference>
<dbReference type="EMBL" id="GDIQ01018362">
    <property type="protein sequence ID" value="JAN76375.1"/>
    <property type="molecule type" value="Transcribed_RNA"/>
</dbReference>
<evidence type="ECO:0000313" key="1">
    <source>
        <dbReference type="EMBL" id="JAN76375.1"/>
    </source>
</evidence>
<gene>
    <name evidence="2" type="ORF">APZ42_020899</name>
</gene>
<evidence type="ECO:0000313" key="3">
    <source>
        <dbReference type="Proteomes" id="UP000076858"/>
    </source>
</evidence>
<proteinExistence type="predicted"/>
<accession>A0A0P5ESR1</accession>
<keyword evidence="3" id="KW-1185">Reference proteome</keyword>
<dbReference type="EMBL" id="LRGB01001014">
    <property type="protein sequence ID" value="KZS13877.1"/>
    <property type="molecule type" value="Genomic_DNA"/>
</dbReference>
<reference evidence="1" key="1">
    <citation type="submission" date="2015-10" db="EMBL/GenBank/DDBJ databases">
        <title>EvidentialGene: Evidence-directed Construction of Complete mRNA Transcriptomes without Genomes.</title>
        <authorList>
            <person name="Gilbert D.G."/>
        </authorList>
    </citation>
    <scope>NUCLEOTIDE SEQUENCE</scope>
</reference>
<reference evidence="2 3" key="2">
    <citation type="submission" date="2016-03" db="EMBL/GenBank/DDBJ databases">
        <title>EvidentialGene: Evidence-directed Construction of Genes on Genomes.</title>
        <authorList>
            <person name="Gilbert D.G."/>
            <person name="Choi J.-H."/>
            <person name="Mockaitis K."/>
            <person name="Colbourne J."/>
            <person name="Pfrender M."/>
        </authorList>
    </citation>
    <scope>NUCLEOTIDE SEQUENCE [LARGE SCALE GENOMIC DNA]</scope>
    <source>
        <strain evidence="2 3">Xinb3</strain>
        <tissue evidence="2">Complete organism</tissue>
    </source>
</reference>
<dbReference type="AlphaFoldDB" id="A0A0P5ESR1"/>
<protein>
    <submittedName>
        <fullName evidence="2">Uncharacterized protein</fullName>
    </submittedName>
</protein>
<sequence>MANTLQDMFICYSQLDIENHLQRTLITRKKPSSPLSPETHSCEVERLPTEVESNEFKSQLNYMFEYVLYSSMIVC</sequence>
<organism evidence="2 3">
    <name type="scientific">Daphnia magna</name>
    <dbReference type="NCBI Taxonomy" id="35525"/>
    <lineage>
        <taxon>Eukaryota</taxon>
        <taxon>Metazoa</taxon>
        <taxon>Ecdysozoa</taxon>
        <taxon>Arthropoda</taxon>
        <taxon>Crustacea</taxon>
        <taxon>Branchiopoda</taxon>
        <taxon>Diplostraca</taxon>
        <taxon>Cladocera</taxon>
        <taxon>Anomopoda</taxon>
        <taxon>Daphniidae</taxon>
        <taxon>Daphnia</taxon>
    </lineage>
</organism>